<dbReference type="InParanoid" id="A0CAD9"/>
<name>A0CAD9_PARTE</name>
<protein>
    <submittedName>
        <fullName evidence="1">Uncharacterized protein</fullName>
    </submittedName>
</protein>
<keyword evidence="2" id="KW-1185">Reference proteome</keyword>
<evidence type="ECO:0000313" key="2">
    <source>
        <dbReference type="Proteomes" id="UP000000600"/>
    </source>
</evidence>
<dbReference type="Proteomes" id="UP000000600">
    <property type="component" value="Unassembled WGS sequence"/>
</dbReference>
<dbReference type="KEGG" id="ptm:GSPATT00036536001"/>
<reference evidence="1 2" key="1">
    <citation type="journal article" date="2006" name="Nature">
        <title>Global trends of whole-genome duplications revealed by the ciliate Paramecium tetraurelia.</title>
        <authorList>
            <consortium name="Genoscope"/>
            <person name="Aury J.-M."/>
            <person name="Jaillon O."/>
            <person name="Duret L."/>
            <person name="Noel B."/>
            <person name="Jubin C."/>
            <person name="Porcel B.M."/>
            <person name="Segurens B."/>
            <person name="Daubin V."/>
            <person name="Anthouard V."/>
            <person name="Aiach N."/>
            <person name="Arnaiz O."/>
            <person name="Billaut A."/>
            <person name="Beisson J."/>
            <person name="Blanc I."/>
            <person name="Bouhouche K."/>
            <person name="Camara F."/>
            <person name="Duharcourt S."/>
            <person name="Guigo R."/>
            <person name="Gogendeau D."/>
            <person name="Katinka M."/>
            <person name="Keller A.-M."/>
            <person name="Kissmehl R."/>
            <person name="Klotz C."/>
            <person name="Koll F."/>
            <person name="Le Moue A."/>
            <person name="Lepere C."/>
            <person name="Malinsky S."/>
            <person name="Nowacki M."/>
            <person name="Nowak J.K."/>
            <person name="Plattner H."/>
            <person name="Poulain J."/>
            <person name="Ruiz F."/>
            <person name="Serrano V."/>
            <person name="Zagulski M."/>
            <person name="Dessen P."/>
            <person name="Betermier M."/>
            <person name="Weissenbach J."/>
            <person name="Scarpelli C."/>
            <person name="Schachter V."/>
            <person name="Sperling L."/>
            <person name="Meyer E."/>
            <person name="Cohen J."/>
            <person name="Wincker P."/>
        </authorList>
    </citation>
    <scope>NUCLEOTIDE SEQUENCE [LARGE SCALE GENOMIC DNA]</scope>
    <source>
        <strain evidence="1 2">Stock d4-2</strain>
    </source>
</reference>
<gene>
    <name evidence="1" type="ORF">GSPATT00036536001</name>
</gene>
<dbReference type="GeneID" id="5020938"/>
<dbReference type="EMBL" id="CT868054">
    <property type="protein sequence ID" value="CAK67756.1"/>
    <property type="molecule type" value="Genomic_DNA"/>
</dbReference>
<dbReference type="AlphaFoldDB" id="A0CAD9"/>
<organism evidence="1 2">
    <name type="scientific">Paramecium tetraurelia</name>
    <dbReference type="NCBI Taxonomy" id="5888"/>
    <lineage>
        <taxon>Eukaryota</taxon>
        <taxon>Sar</taxon>
        <taxon>Alveolata</taxon>
        <taxon>Ciliophora</taxon>
        <taxon>Intramacronucleata</taxon>
        <taxon>Oligohymenophorea</taxon>
        <taxon>Peniculida</taxon>
        <taxon>Parameciidae</taxon>
        <taxon>Paramecium</taxon>
    </lineage>
</organism>
<dbReference type="RefSeq" id="XP_001435153.1">
    <property type="nucleotide sequence ID" value="XM_001435116.1"/>
</dbReference>
<dbReference type="HOGENOM" id="CLU_2965802_0_0_1"/>
<accession>A0CAD9</accession>
<evidence type="ECO:0000313" key="1">
    <source>
        <dbReference type="EMBL" id="CAK67756.1"/>
    </source>
</evidence>
<sequence>MKLLDEFRIPDLYKFRQQQFLNYLCIQLQQLENTEELKHEVYLLSTGITTEIEQPDGQQ</sequence>
<proteinExistence type="predicted"/>